<evidence type="ECO:0000259" key="1">
    <source>
        <dbReference type="Pfam" id="PF01370"/>
    </source>
</evidence>
<evidence type="ECO:0000313" key="2">
    <source>
        <dbReference type="EMBL" id="MBR7831912.1"/>
    </source>
</evidence>
<proteinExistence type="predicted"/>
<dbReference type="PANTHER" id="PTHR43245">
    <property type="entry name" value="BIFUNCTIONAL POLYMYXIN RESISTANCE PROTEIN ARNA"/>
    <property type="match status" value="1"/>
</dbReference>
<dbReference type="PANTHER" id="PTHR43245:SF13">
    <property type="entry name" value="UDP-D-APIOSE_UDP-D-XYLOSE SYNTHASE 2"/>
    <property type="match status" value="1"/>
</dbReference>
<accession>A0A941IND8</accession>
<gene>
    <name evidence="2" type="ORF">KDL01_01490</name>
</gene>
<dbReference type="Proteomes" id="UP000675781">
    <property type="component" value="Unassembled WGS sequence"/>
</dbReference>
<protein>
    <submittedName>
        <fullName evidence="2">NAD-dependent epimerase/dehydratase family protein</fullName>
    </submittedName>
</protein>
<organism evidence="2 3">
    <name type="scientific">Actinospica durhamensis</name>
    <dbReference type="NCBI Taxonomy" id="1508375"/>
    <lineage>
        <taxon>Bacteria</taxon>
        <taxon>Bacillati</taxon>
        <taxon>Actinomycetota</taxon>
        <taxon>Actinomycetes</taxon>
        <taxon>Catenulisporales</taxon>
        <taxon>Actinospicaceae</taxon>
        <taxon>Actinospica</taxon>
    </lineage>
</organism>
<dbReference type="Pfam" id="PF01370">
    <property type="entry name" value="Epimerase"/>
    <property type="match status" value="1"/>
</dbReference>
<evidence type="ECO:0000313" key="3">
    <source>
        <dbReference type="Proteomes" id="UP000675781"/>
    </source>
</evidence>
<dbReference type="AlphaFoldDB" id="A0A941IND8"/>
<sequence length="325" mass="35257">MRVVILSGTSFVGRAICAELVARGHELLVVHRGQTEPPDLAPATHLHADRASWPERRAEIAAFRPDAAVDVSALDGPGADSALRALPEGLRLVVLSSVNVYRAYESVRAGIHTDAVPLTEQSPLRTARHLDGPEWENLDLEARYLAAGATVLRLGAVYGEHDYQRRLEFVLRRVRARRARIPFGAGTFLFSRIYVGDVATAVAAALERTATADEGEVFNIVESATPSIRLLAEQVLAALGSTAELVTVPDDVLPPDLRITRAGSQALLADAAKAREHLDWRESDPAQALQRTIAWHLGNPPPADDDFAPDDAALRQAVRRQAVPR</sequence>
<keyword evidence="3" id="KW-1185">Reference proteome</keyword>
<name>A0A941IND8_9ACTN</name>
<dbReference type="Gene3D" id="3.40.50.720">
    <property type="entry name" value="NAD(P)-binding Rossmann-like Domain"/>
    <property type="match status" value="1"/>
</dbReference>
<dbReference type="InterPro" id="IPR001509">
    <property type="entry name" value="Epimerase_deHydtase"/>
</dbReference>
<dbReference type="InterPro" id="IPR036291">
    <property type="entry name" value="NAD(P)-bd_dom_sf"/>
</dbReference>
<dbReference type="RefSeq" id="WP_212526450.1">
    <property type="nucleotide sequence ID" value="NZ_JAGSOG010000004.1"/>
</dbReference>
<comment type="caution">
    <text evidence="2">The sequence shown here is derived from an EMBL/GenBank/DDBJ whole genome shotgun (WGS) entry which is preliminary data.</text>
</comment>
<feature type="domain" description="NAD-dependent epimerase/dehydratase" evidence="1">
    <location>
        <begin position="5"/>
        <end position="220"/>
    </location>
</feature>
<dbReference type="EMBL" id="JAGSOG010000004">
    <property type="protein sequence ID" value="MBR7831912.1"/>
    <property type="molecule type" value="Genomic_DNA"/>
</dbReference>
<reference evidence="2" key="1">
    <citation type="submission" date="2021-04" db="EMBL/GenBank/DDBJ databases">
        <title>Genome based classification of Actinospica acidithermotolerans sp. nov., an actinobacterium isolated from an Indonesian hot spring.</title>
        <authorList>
            <person name="Kusuma A.B."/>
            <person name="Putra K.E."/>
            <person name="Nafisah S."/>
            <person name="Loh J."/>
            <person name="Nouioui I."/>
            <person name="Goodfellow M."/>
        </authorList>
    </citation>
    <scope>NUCLEOTIDE SEQUENCE</scope>
    <source>
        <strain evidence="2">CSCA 57</strain>
    </source>
</reference>
<dbReference type="InterPro" id="IPR050177">
    <property type="entry name" value="Lipid_A_modif_metabolic_enz"/>
</dbReference>
<dbReference type="SUPFAM" id="SSF51735">
    <property type="entry name" value="NAD(P)-binding Rossmann-fold domains"/>
    <property type="match status" value="1"/>
</dbReference>